<name>A0AAU8CUR3_9HYPH</name>
<keyword evidence="2" id="KW-0229">DNA integration</keyword>
<dbReference type="Gene3D" id="1.10.150.130">
    <property type="match status" value="1"/>
</dbReference>
<protein>
    <submittedName>
        <fullName evidence="6">Tyrosine-type recombinase/integrase</fullName>
    </submittedName>
</protein>
<dbReference type="PANTHER" id="PTHR30349">
    <property type="entry name" value="PHAGE INTEGRASE-RELATED"/>
    <property type="match status" value="1"/>
</dbReference>
<gene>
    <name evidence="6" type="ORF">ABVK50_08605</name>
</gene>
<evidence type="ECO:0000256" key="2">
    <source>
        <dbReference type="ARBA" id="ARBA00022908"/>
    </source>
</evidence>
<organism evidence="6">
    <name type="scientific">Mesorhizobium sp. WSM2240</name>
    <dbReference type="NCBI Taxonomy" id="3228851"/>
    <lineage>
        <taxon>Bacteria</taxon>
        <taxon>Pseudomonadati</taxon>
        <taxon>Pseudomonadota</taxon>
        <taxon>Alphaproteobacteria</taxon>
        <taxon>Hyphomicrobiales</taxon>
        <taxon>Phyllobacteriaceae</taxon>
        <taxon>Mesorhizobium</taxon>
    </lineage>
</organism>
<dbReference type="InterPro" id="IPR011010">
    <property type="entry name" value="DNA_brk_join_enz"/>
</dbReference>
<dbReference type="InterPro" id="IPR050090">
    <property type="entry name" value="Tyrosine_recombinase_XerCD"/>
</dbReference>
<keyword evidence="4" id="KW-0233">DNA recombination</keyword>
<dbReference type="SUPFAM" id="SSF56349">
    <property type="entry name" value="DNA breaking-rejoining enzymes"/>
    <property type="match status" value="1"/>
</dbReference>
<reference evidence="6" key="1">
    <citation type="submission" date="2024-06" db="EMBL/GenBank/DDBJ databases">
        <title>Mesorhizobium karijinii sp. nov., a symbiont of the iconic Swainsona formosa from arid Australia.</title>
        <authorList>
            <person name="Hill Y.J."/>
            <person name="Watkin E.L.J."/>
            <person name="O'Hara G.W."/>
            <person name="Terpolilli J."/>
            <person name="Tye M.L."/>
            <person name="Kohlmeier M.G."/>
        </authorList>
    </citation>
    <scope>NUCLEOTIDE SEQUENCE</scope>
    <source>
        <strain evidence="6">WSM2240</strain>
    </source>
</reference>
<dbReference type="GO" id="GO:0003677">
    <property type="term" value="F:DNA binding"/>
    <property type="evidence" value="ECO:0007669"/>
    <property type="project" value="UniProtKB-KW"/>
</dbReference>
<dbReference type="GO" id="GO:0015074">
    <property type="term" value="P:DNA integration"/>
    <property type="evidence" value="ECO:0007669"/>
    <property type="project" value="UniProtKB-KW"/>
</dbReference>
<dbReference type="InterPro" id="IPR002104">
    <property type="entry name" value="Integrase_catalytic"/>
</dbReference>
<evidence type="ECO:0000313" key="6">
    <source>
        <dbReference type="EMBL" id="XCG50518.1"/>
    </source>
</evidence>
<evidence type="ECO:0000256" key="1">
    <source>
        <dbReference type="ARBA" id="ARBA00008857"/>
    </source>
</evidence>
<feature type="domain" description="Tyr recombinase" evidence="5">
    <location>
        <begin position="170"/>
        <end position="341"/>
    </location>
</feature>
<evidence type="ECO:0000259" key="5">
    <source>
        <dbReference type="PROSITE" id="PS51898"/>
    </source>
</evidence>
<dbReference type="InterPro" id="IPR013762">
    <property type="entry name" value="Integrase-like_cat_sf"/>
</dbReference>
<dbReference type="AlphaFoldDB" id="A0AAU8CUR3"/>
<proteinExistence type="inferred from homology"/>
<dbReference type="EMBL" id="CP159253">
    <property type="protein sequence ID" value="XCG50518.1"/>
    <property type="molecule type" value="Genomic_DNA"/>
</dbReference>
<dbReference type="PANTHER" id="PTHR30349:SF64">
    <property type="entry name" value="PROPHAGE INTEGRASE INTD-RELATED"/>
    <property type="match status" value="1"/>
</dbReference>
<dbReference type="Pfam" id="PF00589">
    <property type="entry name" value="Phage_integrase"/>
    <property type="match status" value="1"/>
</dbReference>
<evidence type="ECO:0000256" key="3">
    <source>
        <dbReference type="ARBA" id="ARBA00023125"/>
    </source>
</evidence>
<dbReference type="PROSITE" id="PS51898">
    <property type="entry name" value="TYR_RECOMBINASE"/>
    <property type="match status" value="1"/>
</dbReference>
<dbReference type="InterPro" id="IPR010998">
    <property type="entry name" value="Integrase_recombinase_N"/>
</dbReference>
<sequence length="347" mass="39072">MIRHKKPQYVHVYSDRHGKPRCYFRRPGQPQIPLPWPMFTKEWWLAYDKAKEGAPADPPLIGASRTKAGTVTALVADYYASSLFTALESSTQAAYRNQLERFRQKHGDKPVALLEAKHVDMILGEEAAKSKSMASNLRKRLATLMQCAVKWNYRRDDPMRLVDRVKYKTAGIRTWTDDDLAKFRARWPEGSPQRVAVEILLYTGLRRSDAVRLGRQHVQGDHIVISTKKSGETVQLQIPVHPDFRAFLDTIKHGHLNFIVTGRGSARTEQGFTNWIIEAARDAGLPPKSSPHGVRKAACRMLAEAGCSALEIMSITGHRDIKEIELYCRAVNAKHLAASGIKKLKGA</sequence>
<evidence type="ECO:0000256" key="4">
    <source>
        <dbReference type="ARBA" id="ARBA00023172"/>
    </source>
</evidence>
<dbReference type="RefSeq" id="WP_353641955.1">
    <property type="nucleotide sequence ID" value="NZ_CP159253.1"/>
</dbReference>
<dbReference type="GO" id="GO:0006310">
    <property type="term" value="P:DNA recombination"/>
    <property type="evidence" value="ECO:0007669"/>
    <property type="project" value="UniProtKB-KW"/>
</dbReference>
<dbReference type="Gene3D" id="1.10.443.10">
    <property type="entry name" value="Intergrase catalytic core"/>
    <property type="match status" value="1"/>
</dbReference>
<keyword evidence="3" id="KW-0238">DNA-binding</keyword>
<comment type="similarity">
    <text evidence="1">Belongs to the 'phage' integrase family.</text>
</comment>
<accession>A0AAU8CUR3</accession>